<protein>
    <submittedName>
        <fullName evidence="2">Uncharacterized protein</fullName>
    </submittedName>
</protein>
<feature type="compositionally biased region" description="Basic residues" evidence="1">
    <location>
        <begin position="90"/>
        <end position="101"/>
    </location>
</feature>
<organism evidence="2 3">
    <name type="scientific">Actinomadura macrotermitis</name>
    <dbReference type="NCBI Taxonomy" id="2585200"/>
    <lineage>
        <taxon>Bacteria</taxon>
        <taxon>Bacillati</taxon>
        <taxon>Actinomycetota</taxon>
        <taxon>Actinomycetes</taxon>
        <taxon>Streptosporangiales</taxon>
        <taxon>Thermomonosporaceae</taxon>
        <taxon>Actinomadura</taxon>
    </lineage>
</organism>
<feature type="region of interest" description="Disordered" evidence="1">
    <location>
        <begin position="82"/>
        <end position="159"/>
    </location>
</feature>
<feature type="compositionally biased region" description="Low complexity" evidence="1">
    <location>
        <begin position="509"/>
        <end position="530"/>
    </location>
</feature>
<comment type="caution">
    <text evidence="2">The sequence shown here is derived from an EMBL/GenBank/DDBJ whole genome shotgun (WGS) entry which is preliminary data.</text>
</comment>
<feature type="region of interest" description="Disordered" evidence="1">
    <location>
        <begin position="321"/>
        <end position="381"/>
    </location>
</feature>
<dbReference type="AlphaFoldDB" id="A0A7K0BMC1"/>
<accession>A0A7K0BMC1</accession>
<feature type="compositionally biased region" description="Low complexity" evidence="1">
    <location>
        <begin position="338"/>
        <end position="356"/>
    </location>
</feature>
<dbReference type="Proteomes" id="UP000487268">
    <property type="component" value="Unassembled WGS sequence"/>
</dbReference>
<feature type="region of interest" description="Disordered" evidence="1">
    <location>
        <begin position="398"/>
        <end position="466"/>
    </location>
</feature>
<gene>
    <name evidence="2" type="ORF">ACRB68_00370</name>
</gene>
<feature type="compositionally biased region" description="Low complexity" evidence="1">
    <location>
        <begin position="125"/>
        <end position="140"/>
    </location>
</feature>
<evidence type="ECO:0000313" key="2">
    <source>
        <dbReference type="EMBL" id="MQY02012.1"/>
    </source>
</evidence>
<evidence type="ECO:0000256" key="1">
    <source>
        <dbReference type="SAM" id="MobiDB-lite"/>
    </source>
</evidence>
<sequence length="622" mass="63525">MNPYPRLAGPVGGALRRVRGALGCMAMAGAMSLGMIDMAEAAPAQPEPRGSVPAACRKTAPWDDWYLTRVCEEAWRTLHGAPARADRRHQGARRAPRARRGSHGEHGGKRTDPRRRPSPRPASPGPKASPSVVPPTTASPGQAAQSRDPMAGRAKAEGVSDQTRSLQALLLFGLLPAAILAAYPFRRRIFAVAGAASLSSTPPAEEKNGAAPFAHRPAFDPFVLPLLGLSGPGAAAAARAFALAALEECGDSALVVIARPDAMALFELTDDELLDEVDGGLFIPGNIDAALASVETELAARHRTGGARTCRILLIAACPSEPVQPSGPAGEPGRTIPSRDASAAGDEAATADAPASGRASASQDTPTAGKAPTATGVPAPRKASVFEDLPVSEGVLASADARPSQHTPSSTGAPTSTDARSSGETPASGCVPLPENVHALENAPASTDERFSEETPTSEDAPLPADVHATENVPTFMDARPSGETPTSGGPCFPADVHAMGNVPACTDASASGKAPGAGSTPASAGTSASVETLSADSDAEMADRIARLVVRHPNDVSVLLLGDRPGEPVLVDAEGRVQAPAPLGGGLPGRLPVLSGAEALDRLHSALARHRPKKAGRRRRA</sequence>
<proteinExistence type="predicted"/>
<feature type="region of interest" description="Disordered" evidence="1">
    <location>
        <begin position="509"/>
        <end position="536"/>
    </location>
</feature>
<dbReference type="EMBL" id="WEGH01000001">
    <property type="protein sequence ID" value="MQY02012.1"/>
    <property type="molecule type" value="Genomic_DNA"/>
</dbReference>
<reference evidence="2 3" key="1">
    <citation type="submission" date="2019-10" db="EMBL/GenBank/DDBJ databases">
        <title>Actinomadura rubteroloni sp. nov. and Actinomadura macrotermitis sp. nov., isolated from the gut of fungus growing-termite Macrotermes natalensis.</title>
        <authorList>
            <person name="Benndorf R."/>
            <person name="Martin K."/>
            <person name="Kuefner M."/>
            <person name="De Beer W."/>
            <person name="Kaster A.-K."/>
            <person name="Vollmers J."/>
            <person name="Poulsen M."/>
            <person name="Beemelmanns C."/>
        </authorList>
    </citation>
    <scope>NUCLEOTIDE SEQUENCE [LARGE SCALE GENOMIC DNA]</scope>
    <source>
        <strain evidence="2 3">RB68</strain>
    </source>
</reference>
<feature type="compositionally biased region" description="Low complexity" evidence="1">
    <location>
        <begin position="365"/>
        <end position="380"/>
    </location>
</feature>
<feature type="compositionally biased region" description="Basic and acidic residues" evidence="1">
    <location>
        <begin position="102"/>
        <end position="115"/>
    </location>
</feature>
<name>A0A7K0BMC1_9ACTN</name>
<evidence type="ECO:0000313" key="3">
    <source>
        <dbReference type="Proteomes" id="UP000487268"/>
    </source>
</evidence>
<feature type="compositionally biased region" description="Polar residues" evidence="1">
    <location>
        <begin position="404"/>
        <end position="425"/>
    </location>
</feature>
<keyword evidence="3" id="KW-1185">Reference proteome</keyword>